<sequence length="275" mass="30338">MCPERVVILKAAFTQSPIRSVGPNAVELNVPELADSKVRRLLDAATSLCTEFAEQFFPDEKASFLHGDFVTNLDSGMEHTSEVYLDQGCSKALVSATTAAAALFLKSVIHGATDLFNLDRELGLTGLKKKQVDQFSKGYIATNSGQSLKNPFVIHLPNGEDATEIAVQGHIEKAAEIETKTREYLGLAELDGASHHQKTITLRLIEGDIDTNKILKIRANSVGELKTAFCIAQTDHRQAYVRLHQVQDGQQKLHWHLDEIGYATEHKHPELSLVQ</sequence>
<reference evidence="1 2" key="1">
    <citation type="submission" date="2020-04" db="EMBL/GenBank/DDBJ databases">
        <title>Marinobacter oceani sp. nov., isolated from marine solar saltern.</title>
        <authorList>
            <person name="Chen X.-Y."/>
        </authorList>
    </citation>
    <scope>NUCLEOTIDE SEQUENCE [LARGE SCALE GENOMIC DNA]</scope>
    <source>
        <strain evidence="1 2">W62</strain>
    </source>
</reference>
<name>A0A7Y0RC24_9GAMM</name>
<organism evidence="1 2">
    <name type="scientific">Marinobacter orientalis</name>
    <dbReference type="NCBI Taxonomy" id="1928859"/>
    <lineage>
        <taxon>Bacteria</taxon>
        <taxon>Pseudomonadati</taxon>
        <taxon>Pseudomonadota</taxon>
        <taxon>Gammaproteobacteria</taxon>
        <taxon>Pseudomonadales</taxon>
        <taxon>Marinobacteraceae</taxon>
        <taxon>Marinobacter</taxon>
    </lineage>
</organism>
<proteinExistence type="predicted"/>
<evidence type="ECO:0000313" key="2">
    <source>
        <dbReference type="Proteomes" id="UP000567186"/>
    </source>
</evidence>
<evidence type="ECO:0000313" key="1">
    <source>
        <dbReference type="EMBL" id="NMT63483.1"/>
    </source>
</evidence>
<dbReference type="AlphaFoldDB" id="A0A7Y0RC24"/>
<accession>A0A7Y0RC24</accession>
<dbReference type="OrthoDB" id="9967110at2"/>
<dbReference type="EMBL" id="JABCKY010000001">
    <property type="protein sequence ID" value="NMT63483.1"/>
    <property type="molecule type" value="Genomic_DNA"/>
</dbReference>
<dbReference type="RefSeq" id="WP_135955901.1">
    <property type="nucleotide sequence ID" value="NZ_JABCKY010000001.1"/>
</dbReference>
<protein>
    <submittedName>
        <fullName evidence="1">Uncharacterized protein</fullName>
    </submittedName>
</protein>
<dbReference type="Proteomes" id="UP000567186">
    <property type="component" value="Unassembled WGS sequence"/>
</dbReference>
<keyword evidence="2" id="KW-1185">Reference proteome</keyword>
<gene>
    <name evidence="1" type="ORF">HIU99_07700</name>
</gene>
<comment type="caution">
    <text evidence="1">The sequence shown here is derived from an EMBL/GenBank/DDBJ whole genome shotgun (WGS) entry which is preliminary data.</text>
</comment>